<dbReference type="Gene3D" id="3.10.20.30">
    <property type="match status" value="1"/>
</dbReference>
<evidence type="ECO:0008006" key="3">
    <source>
        <dbReference type="Google" id="ProtNLM"/>
    </source>
</evidence>
<evidence type="ECO:0000313" key="1">
    <source>
        <dbReference type="EMBL" id="GIE07980.1"/>
    </source>
</evidence>
<dbReference type="EMBL" id="BOML01000096">
    <property type="protein sequence ID" value="GIE07980.1"/>
    <property type="molecule type" value="Genomic_DNA"/>
</dbReference>
<protein>
    <recommendedName>
        <fullName evidence="3">MoaD/ThiS family protein</fullName>
    </recommendedName>
</protein>
<dbReference type="InterPro" id="IPR012675">
    <property type="entry name" value="Beta-grasp_dom_sf"/>
</dbReference>
<accession>A0ABQ3ZDX6</accession>
<organism evidence="1 2">
    <name type="scientific">Paractinoplanes durhamensis</name>
    <dbReference type="NCBI Taxonomy" id="113563"/>
    <lineage>
        <taxon>Bacteria</taxon>
        <taxon>Bacillati</taxon>
        <taxon>Actinomycetota</taxon>
        <taxon>Actinomycetes</taxon>
        <taxon>Micromonosporales</taxon>
        <taxon>Micromonosporaceae</taxon>
        <taxon>Paractinoplanes</taxon>
    </lineage>
</organism>
<reference evidence="1 2" key="1">
    <citation type="submission" date="2021-01" db="EMBL/GenBank/DDBJ databases">
        <title>Whole genome shotgun sequence of Actinoplanes durhamensis NBRC 14914.</title>
        <authorList>
            <person name="Komaki H."/>
            <person name="Tamura T."/>
        </authorList>
    </citation>
    <scope>NUCLEOTIDE SEQUENCE [LARGE SCALE GENOMIC DNA]</scope>
    <source>
        <strain evidence="1 2">NBRC 14914</strain>
    </source>
</reference>
<dbReference type="RefSeq" id="WP_203735814.1">
    <property type="nucleotide sequence ID" value="NZ_BAAATX010000067.1"/>
</dbReference>
<sequence>MIRVILPPHLRNLARVTGEVEVDVATPVTQRAVLDAVEQRYPMLTGTMRDRGTAKRRPLVRFFACEEDLSNDPPDTPLPDRVASGEEPFLVVGAMAGG</sequence>
<name>A0ABQ3ZDX6_9ACTN</name>
<gene>
    <name evidence="1" type="ORF">Adu01nite_93300</name>
</gene>
<evidence type="ECO:0000313" key="2">
    <source>
        <dbReference type="Proteomes" id="UP000637628"/>
    </source>
</evidence>
<dbReference type="CDD" id="cd17040">
    <property type="entry name" value="Ubl_MoaD_like"/>
    <property type="match status" value="1"/>
</dbReference>
<comment type="caution">
    <text evidence="1">The sequence shown here is derived from an EMBL/GenBank/DDBJ whole genome shotgun (WGS) entry which is preliminary data.</text>
</comment>
<keyword evidence="2" id="KW-1185">Reference proteome</keyword>
<proteinExistence type="predicted"/>
<dbReference type="Proteomes" id="UP000637628">
    <property type="component" value="Unassembled WGS sequence"/>
</dbReference>